<dbReference type="GO" id="GO:0043565">
    <property type="term" value="F:sequence-specific DNA binding"/>
    <property type="evidence" value="ECO:0007669"/>
    <property type="project" value="InterPro"/>
</dbReference>
<dbReference type="SUPFAM" id="SSF51215">
    <property type="entry name" value="Regulatory protein AraC"/>
    <property type="match status" value="1"/>
</dbReference>
<dbReference type="Pfam" id="PF12852">
    <property type="entry name" value="Cupin_6"/>
    <property type="match status" value="1"/>
</dbReference>
<evidence type="ECO:0000313" key="5">
    <source>
        <dbReference type="EMBL" id="ABC30091.1"/>
    </source>
</evidence>
<name>Q2SGY3_HAHCH</name>
<dbReference type="Pfam" id="PF12833">
    <property type="entry name" value="HTH_18"/>
    <property type="match status" value="1"/>
</dbReference>
<dbReference type="eggNOG" id="COG4977">
    <property type="taxonomic scope" value="Bacteria"/>
</dbReference>
<dbReference type="PANTHER" id="PTHR46796:SF7">
    <property type="entry name" value="ARAC FAMILY TRANSCRIPTIONAL REGULATOR"/>
    <property type="match status" value="1"/>
</dbReference>
<protein>
    <submittedName>
        <fullName evidence="5">AraC-type DNA-binding domain-containing protein</fullName>
    </submittedName>
</protein>
<keyword evidence="6" id="KW-1185">Reference proteome</keyword>
<organism evidence="5 6">
    <name type="scientific">Hahella chejuensis (strain KCTC 2396)</name>
    <dbReference type="NCBI Taxonomy" id="349521"/>
    <lineage>
        <taxon>Bacteria</taxon>
        <taxon>Pseudomonadati</taxon>
        <taxon>Pseudomonadota</taxon>
        <taxon>Gammaproteobacteria</taxon>
        <taxon>Oceanospirillales</taxon>
        <taxon>Hahellaceae</taxon>
        <taxon>Hahella</taxon>
    </lineage>
</organism>
<dbReference type="HOGENOM" id="CLU_000445_81_0_6"/>
<evidence type="ECO:0000313" key="6">
    <source>
        <dbReference type="Proteomes" id="UP000000238"/>
    </source>
</evidence>
<evidence type="ECO:0000259" key="4">
    <source>
        <dbReference type="PROSITE" id="PS01124"/>
    </source>
</evidence>
<keyword evidence="3" id="KW-0804">Transcription</keyword>
<dbReference type="InterPro" id="IPR032783">
    <property type="entry name" value="AraC_lig"/>
</dbReference>
<sequence length="331" mass="37300">MDSVGFMSKARAFPQEPLLRQVLFNLRISGSLYFDSQLHGDWGMAVSASEYIQFHCVAAGVCWLTTATEQVRLSPGDIALCMRGQVHTLSYAPDVALATDQAYLESLRQGAPLFREGPFNNRLLCGHFAIMDRDTVPFLAALPDLLVVRHQSKSVEWANALRGLLESKKELESNDNPVSNRLAEALMIRFLEGYFQQQSQQGEPVGVIQDRRIARALNIFHRRYHEPLTVEQVAGAVGMSRSAFSVLFKRNLKQGPMEYLNSWRFYQARKILQQSHRPLSQVSLDVGYASEAAFSRAFKRRYDITPGEYRLSAINSKSVAVIRNGRLAATR</sequence>
<accession>Q2SGY3</accession>
<keyword evidence="1" id="KW-0805">Transcription regulation</keyword>
<dbReference type="InterPro" id="IPR009057">
    <property type="entry name" value="Homeodomain-like_sf"/>
</dbReference>
<dbReference type="InterPro" id="IPR050204">
    <property type="entry name" value="AraC_XylS_family_regulators"/>
</dbReference>
<dbReference type="AlphaFoldDB" id="Q2SGY3"/>
<proteinExistence type="predicted"/>
<evidence type="ECO:0000256" key="2">
    <source>
        <dbReference type="ARBA" id="ARBA00023125"/>
    </source>
</evidence>
<dbReference type="InterPro" id="IPR018060">
    <property type="entry name" value="HTH_AraC"/>
</dbReference>
<feature type="domain" description="HTH araC/xylS-type" evidence="4">
    <location>
        <begin position="214"/>
        <end position="312"/>
    </location>
</feature>
<dbReference type="InterPro" id="IPR037923">
    <property type="entry name" value="HTH-like"/>
</dbReference>
<reference evidence="5 6" key="1">
    <citation type="journal article" date="2005" name="Nucleic Acids Res.">
        <title>Genomic blueprint of Hahella chejuensis, a marine microbe producing an algicidal agent.</title>
        <authorList>
            <person name="Jeong H."/>
            <person name="Yim J.H."/>
            <person name="Lee C."/>
            <person name="Choi S.-H."/>
            <person name="Park Y.K."/>
            <person name="Yoon S.H."/>
            <person name="Hur C.-G."/>
            <person name="Kang H.-Y."/>
            <person name="Kim D."/>
            <person name="Lee H.H."/>
            <person name="Park K.H."/>
            <person name="Park S.-H."/>
            <person name="Park H.-S."/>
            <person name="Lee H.K."/>
            <person name="Oh T.K."/>
            <person name="Kim J.F."/>
        </authorList>
    </citation>
    <scope>NUCLEOTIDE SEQUENCE [LARGE SCALE GENOMIC DNA]</scope>
    <source>
        <strain evidence="5 6">KCTC 2396</strain>
    </source>
</reference>
<dbReference type="Proteomes" id="UP000000238">
    <property type="component" value="Chromosome"/>
</dbReference>
<dbReference type="InterPro" id="IPR020449">
    <property type="entry name" value="Tscrpt_reg_AraC-type_HTH"/>
</dbReference>
<dbReference type="PROSITE" id="PS01124">
    <property type="entry name" value="HTH_ARAC_FAMILY_2"/>
    <property type="match status" value="1"/>
</dbReference>
<keyword evidence="2 5" id="KW-0238">DNA-binding</keyword>
<dbReference type="SMART" id="SM00342">
    <property type="entry name" value="HTH_ARAC"/>
    <property type="match status" value="1"/>
</dbReference>
<dbReference type="PRINTS" id="PR00032">
    <property type="entry name" value="HTHARAC"/>
</dbReference>
<dbReference type="STRING" id="349521.HCH_03338"/>
<dbReference type="EMBL" id="CP000155">
    <property type="protein sequence ID" value="ABC30091.1"/>
    <property type="molecule type" value="Genomic_DNA"/>
</dbReference>
<dbReference type="KEGG" id="hch:HCH_03338"/>
<gene>
    <name evidence="5" type="ordered locus">HCH_03338</name>
</gene>
<dbReference type="SUPFAM" id="SSF46689">
    <property type="entry name" value="Homeodomain-like"/>
    <property type="match status" value="2"/>
</dbReference>
<dbReference type="Gene3D" id="1.10.10.60">
    <property type="entry name" value="Homeodomain-like"/>
    <property type="match status" value="2"/>
</dbReference>
<evidence type="ECO:0000256" key="3">
    <source>
        <dbReference type="ARBA" id="ARBA00023163"/>
    </source>
</evidence>
<dbReference type="GO" id="GO:0003700">
    <property type="term" value="F:DNA-binding transcription factor activity"/>
    <property type="evidence" value="ECO:0007669"/>
    <property type="project" value="InterPro"/>
</dbReference>
<evidence type="ECO:0000256" key="1">
    <source>
        <dbReference type="ARBA" id="ARBA00023015"/>
    </source>
</evidence>
<dbReference type="PANTHER" id="PTHR46796">
    <property type="entry name" value="HTH-TYPE TRANSCRIPTIONAL ACTIVATOR RHAS-RELATED"/>
    <property type="match status" value="1"/>
</dbReference>